<protein>
    <submittedName>
        <fullName evidence="2">Uncharacterized protein</fullName>
    </submittedName>
</protein>
<evidence type="ECO:0000256" key="1">
    <source>
        <dbReference type="SAM" id="Phobius"/>
    </source>
</evidence>
<organism evidence="2 3">
    <name type="scientific">Qipengyuania atrilutea</name>
    <dbReference type="NCBI Taxonomy" id="2744473"/>
    <lineage>
        <taxon>Bacteria</taxon>
        <taxon>Pseudomonadati</taxon>
        <taxon>Pseudomonadota</taxon>
        <taxon>Alphaproteobacteria</taxon>
        <taxon>Sphingomonadales</taxon>
        <taxon>Erythrobacteraceae</taxon>
        <taxon>Qipengyuania</taxon>
    </lineage>
</organism>
<proteinExistence type="predicted"/>
<feature type="transmembrane region" description="Helical" evidence="1">
    <location>
        <begin position="76"/>
        <end position="99"/>
    </location>
</feature>
<evidence type="ECO:0000313" key="2">
    <source>
        <dbReference type="EMBL" id="NVD45781.1"/>
    </source>
</evidence>
<dbReference type="AlphaFoldDB" id="A0A850H1F8"/>
<keyword evidence="3" id="KW-1185">Reference proteome</keyword>
<dbReference type="Proteomes" id="UP000561438">
    <property type="component" value="Unassembled WGS sequence"/>
</dbReference>
<dbReference type="RefSeq" id="WP_176268091.1">
    <property type="nucleotide sequence ID" value="NZ_JABWGV010000005.1"/>
</dbReference>
<keyword evidence="1" id="KW-1133">Transmembrane helix</keyword>
<comment type="caution">
    <text evidence="2">The sequence shown here is derived from an EMBL/GenBank/DDBJ whole genome shotgun (WGS) entry which is preliminary data.</text>
</comment>
<gene>
    <name evidence="2" type="ORF">HUV48_12265</name>
</gene>
<evidence type="ECO:0000313" key="3">
    <source>
        <dbReference type="Proteomes" id="UP000561438"/>
    </source>
</evidence>
<sequence>MDETMQTGGRSRNWKLLAPWIAIAVVLTMPFIAMQFDNGVHWTASDFIIMGLLMAFFVGTFQLVARMKFARGKVWIIGGGMLLLFLYIWAELAVGIFNIPGISGS</sequence>
<feature type="transmembrane region" description="Helical" evidence="1">
    <location>
        <begin position="42"/>
        <end position="64"/>
    </location>
</feature>
<reference evidence="2 3" key="1">
    <citation type="submission" date="2020-06" db="EMBL/GenBank/DDBJ databases">
        <title>Altererythrobacter sp. HHU K3-1.</title>
        <authorList>
            <person name="Zhang D."/>
            <person name="Xue H."/>
        </authorList>
    </citation>
    <scope>NUCLEOTIDE SEQUENCE [LARGE SCALE GENOMIC DNA]</scope>
    <source>
        <strain evidence="2 3">HHU K3-1</strain>
    </source>
</reference>
<keyword evidence="1" id="KW-0472">Membrane</keyword>
<name>A0A850H1F8_9SPHN</name>
<keyword evidence="1" id="KW-0812">Transmembrane</keyword>
<accession>A0A850H1F8</accession>
<dbReference type="EMBL" id="JABWGV010000005">
    <property type="protein sequence ID" value="NVD45781.1"/>
    <property type="molecule type" value="Genomic_DNA"/>
</dbReference>
<feature type="transmembrane region" description="Helical" evidence="1">
    <location>
        <begin position="16"/>
        <end position="36"/>
    </location>
</feature>